<evidence type="ECO:0000313" key="2">
    <source>
        <dbReference type="Proteomes" id="UP000603317"/>
    </source>
</evidence>
<sequence length="255" mass="27739">MRARAMRHNNPMQSRGTFKPMRRSISRLVALGLVFGSAAIAPASALIPVAEADIGTDEAGDAAKRIETAALVRDLVAWARAQEDPEALIVAAQILANSNIVLAAADDATLEIGQVEREDFPIIEPLTLLAEARVLADDDPDILQRILDMIASESKGFLPQAIVYTHDLKGSGRLVMRARAEGGRPALVRVRGDGDARLEMVVRDEAGREVCRDAPGRGERGADLVCRWTPTSTGNYRLELLNRDRVWTRTLVVSN</sequence>
<name>A0ABQ1F840_9SPHN</name>
<keyword evidence="2" id="KW-1185">Reference proteome</keyword>
<organism evidence="1 2">
    <name type="scientific">Blastomonas marina</name>
    <dbReference type="NCBI Taxonomy" id="1867408"/>
    <lineage>
        <taxon>Bacteria</taxon>
        <taxon>Pseudomonadati</taxon>
        <taxon>Pseudomonadota</taxon>
        <taxon>Alphaproteobacteria</taxon>
        <taxon>Sphingomonadales</taxon>
        <taxon>Sphingomonadaceae</taxon>
        <taxon>Blastomonas</taxon>
    </lineage>
</organism>
<evidence type="ECO:0000313" key="1">
    <source>
        <dbReference type="EMBL" id="GGA01400.1"/>
    </source>
</evidence>
<comment type="caution">
    <text evidence="1">The sequence shown here is derived from an EMBL/GenBank/DDBJ whole genome shotgun (WGS) entry which is preliminary data.</text>
</comment>
<reference evidence="2" key="1">
    <citation type="journal article" date="2019" name="Int. J. Syst. Evol. Microbiol.">
        <title>The Global Catalogue of Microorganisms (GCM) 10K type strain sequencing project: providing services to taxonomists for standard genome sequencing and annotation.</title>
        <authorList>
            <consortium name="The Broad Institute Genomics Platform"/>
            <consortium name="The Broad Institute Genome Sequencing Center for Infectious Disease"/>
            <person name="Wu L."/>
            <person name="Ma J."/>
        </authorList>
    </citation>
    <scope>NUCLEOTIDE SEQUENCE [LARGE SCALE GENOMIC DNA]</scope>
    <source>
        <strain evidence="2">CGMCC 1.15297</strain>
    </source>
</reference>
<dbReference type="Proteomes" id="UP000603317">
    <property type="component" value="Unassembled WGS sequence"/>
</dbReference>
<gene>
    <name evidence="1" type="ORF">GCM10010923_07680</name>
</gene>
<accession>A0ABQ1F840</accession>
<proteinExistence type="predicted"/>
<dbReference type="EMBL" id="BMID01000001">
    <property type="protein sequence ID" value="GGA01400.1"/>
    <property type="molecule type" value="Genomic_DNA"/>
</dbReference>
<protein>
    <submittedName>
        <fullName evidence="1">Uncharacterized protein</fullName>
    </submittedName>
</protein>